<comment type="caution">
    <text evidence="8">The sequence shown here is derived from an EMBL/GenBank/DDBJ whole genome shotgun (WGS) entry which is preliminary data.</text>
</comment>
<reference evidence="8 9" key="1">
    <citation type="submission" date="2013-07" db="EMBL/GenBank/DDBJ databases">
        <authorList>
            <consortium name="DOE Joint Genome Institute"/>
            <person name="Reeve W."/>
            <person name="Huntemann M."/>
            <person name="Han J."/>
            <person name="Chen A."/>
            <person name="Kyrpides N."/>
            <person name="Mavromatis K."/>
            <person name="Markowitz V."/>
            <person name="Palaniappan K."/>
            <person name="Ivanova N."/>
            <person name="Schaumberg A."/>
            <person name="Pati A."/>
            <person name="Liolios K."/>
            <person name="Nordberg H.P."/>
            <person name="Cantor M.N."/>
            <person name="Hua S.X."/>
            <person name="Woyke T."/>
        </authorList>
    </citation>
    <scope>NUCLEOTIDE SEQUENCE [LARGE SCALE GENOMIC DNA]</scope>
    <source>
        <strain evidence="8 9">DSM 43889</strain>
    </source>
</reference>
<evidence type="ECO:0000256" key="2">
    <source>
        <dbReference type="ARBA" id="ARBA00006285"/>
    </source>
</evidence>
<dbReference type="Proteomes" id="UP000791080">
    <property type="component" value="Unassembled WGS sequence"/>
</dbReference>
<dbReference type="InterPro" id="IPR015882">
    <property type="entry name" value="HEX_bac_N"/>
</dbReference>
<dbReference type="InterPro" id="IPR029018">
    <property type="entry name" value="Hex-like_dom2"/>
</dbReference>
<dbReference type="Pfam" id="PF02838">
    <property type="entry name" value="Glyco_hydro_20b"/>
    <property type="match status" value="1"/>
</dbReference>
<keyword evidence="5" id="KW-0326">Glycosidase</keyword>
<dbReference type="CDD" id="cd12215">
    <property type="entry name" value="ChiC_BD"/>
    <property type="match status" value="1"/>
</dbReference>
<evidence type="ECO:0000256" key="4">
    <source>
        <dbReference type="ARBA" id="ARBA00022801"/>
    </source>
</evidence>
<dbReference type="PRINTS" id="PR00738">
    <property type="entry name" value="GLHYDRLASE20"/>
</dbReference>
<dbReference type="Gene3D" id="3.30.379.10">
    <property type="entry name" value="Chitobiase/beta-hexosaminidase domain 2-like"/>
    <property type="match status" value="1"/>
</dbReference>
<dbReference type="EC" id="3.2.1.52" evidence="3"/>
<dbReference type="SUPFAM" id="SSF55545">
    <property type="entry name" value="beta-N-acetylhexosaminidase-like domain"/>
    <property type="match status" value="1"/>
</dbReference>
<gene>
    <name evidence="8" type="ORF">G443_000929</name>
</gene>
<sequence length="571" mass="62370">MVGAAGGLAAEPDGPGAREGLPSLVPLPVSVEERSGAEFALDADTGVRTEAGSAEARRVGEHLAEILRRSTGYPVPVSDASPTDTSGIQLLLADADPVVGEQGYQLDTSPDGVTIRAEHAAGLFSGVQTLRQLLPPEVESATVTDADWTVPGVSITDYPRFGHRSVMLDVARHFHPVEHVKHYIDQAARYKVNHLHLHLTDDQGWRIQIDSWPRLTTYGGSTQVGGGPGGYFTKDDYREIVEYAAERHITVVPEIDMPGHTNAALASYAELNCDGIAPPLRTDIEVGYSSLCVDLPLTYEFVADVIRELAELTPGPYIHIGGDEADATTDEDYALFMSRVIPIVEENGKQVMGWHEIANTDIPTDAVPQFWSTSTSHEGVRAAAERGAKVLMSPANKTYLDHKYDATTQLGLQWAGFVEVRDTYEWDPGTHVEGVSESSILGVESPLFTETIVTTDDMEYMAFPRLPSVAEVGWTQAEARDWDDFRLRLAGQAAHWEVLDLNFYRSPQIPWPDAEHPPGTCSAPAWSATEVYLGGDVVSHAGREWTAKWWTRGEQPGTTGEWGVWRDEGSC</sequence>
<evidence type="ECO:0000256" key="5">
    <source>
        <dbReference type="ARBA" id="ARBA00023295"/>
    </source>
</evidence>
<feature type="domain" description="Chitin-binding type-3" evidence="7">
    <location>
        <begin position="523"/>
        <end position="568"/>
    </location>
</feature>
<feature type="region of interest" description="Disordered" evidence="6">
    <location>
        <begin position="1"/>
        <end position="22"/>
    </location>
</feature>
<dbReference type="InterPro" id="IPR003610">
    <property type="entry name" value="CBM5/12"/>
</dbReference>
<evidence type="ECO:0000256" key="3">
    <source>
        <dbReference type="ARBA" id="ARBA00012663"/>
    </source>
</evidence>
<dbReference type="InterPro" id="IPR015883">
    <property type="entry name" value="Glyco_hydro_20_cat"/>
</dbReference>
<dbReference type="Pfam" id="PF00728">
    <property type="entry name" value="Glyco_hydro_20"/>
    <property type="match status" value="2"/>
</dbReference>
<reference evidence="8 9" key="2">
    <citation type="submission" date="2022-06" db="EMBL/GenBank/DDBJ databases">
        <title>Genomic Encyclopedia of Type Strains, Phase I: the one thousand microbial genomes (KMG-I) project.</title>
        <authorList>
            <person name="Kyrpides N."/>
        </authorList>
    </citation>
    <scope>NUCLEOTIDE SEQUENCE [LARGE SCALE GENOMIC DNA]</scope>
    <source>
        <strain evidence="8 9">DSM 43889</strain>
    </source>
</reference>
<dbReference type="InterPro" id="IPR017853">
    <property type="entry name" value="GH"/>
</dbReference>
<dbReference type="SMART" id="SM00495">
    <property type="entry name" value="ChtBD3"/>
    <property type="match status" value="1"/>
</dbReference>
<comment type="similarity">
    <text evidence="2">Belongs to the glycosyl hydrolase 20 family.</text>
</comment>
<dbReference type="InterPro" id="IPR025705">
    <property type="entry name" value="Beta_hexosaminidase_sua/sub"/>
</dbReference>
<dbReference type="EMBL" id="AUBJ02000001">
    <property type="protein sequence ID" value="MCP2330659.1"/>
    <property type="molecule type" value="Genomic_DNA"/>
</dbReference>
<evidence type="ECO:0000313" key="9">
    <source>
        <dbReference type="Proteomes" id="UP000791080"/>
    </source>
</evidence>
<name>A0ABT1JEM0_ACTCY</name>
<evidence type="ECO:0000256" key="1">
    <source>
        <dbReference type="ARBA" id="ARBA00001231"/>
    </source>
</evidence>
<dbReference type="Gene3D" id="2.10.10.20">
    <property type="entry name" value="Carbohydrate-binding module superfamily 5/12"/>
    <property type="match status" value="1"/>
</dbReference>
<comment type="catalytic activity">
    <reaction evidence="1">
        <text>Hydrolysis of terminal non-reducing N-acetyl-D-hexosamine residues in N-acetyl-beta-D-hexosaminides.</text>
        <dbReference type="EC" id="3.2.1.52"/>
    </reaction>
</comment>
<dbReference type="SUPFAM" id="SSF51445">
    <property type="entry name" value="(Trans)glycosidases"/>
    <property type="match status" value="1"/>
</dbReference>
<dbReference type="Pfam" id="PF02839">
    <property type="entry name" value="CBM_5_12"/>
    <property type="match status" value="1"/>
</dbReference>
<accession>A0ABT1JEM0</accession>
<dbReference type="PANTHER" id="PTHR22600">
    <property type="entry name" value="BETA-HEXOSAMINIDASE"/>
    <property type="match status" value="1"/>
</dbReference>
<evidence type="ECO:0000313" key="8">
    <source>
        <dbReference type="EMBL" id="MCP2330659.1"/>
    </source>
</evidence>
<keyword evidence="9" id="KW-1185">Reference proteome</keyword>
<dbReference type="PANTHER" id="PTHR22600:SF57">
    <property type="entry name" value="BETA-N-ACETYLHEXOSAMINIDASE"/>
    <property type="match status" value="1"/>
</dbReference>
<proteinExistence type="inferred from homology"/>
<dbReference type="Gene3D" id="3.20.20.80">
    <property type="entry name" value="Glycosidases"/>
    <property type="match status" value="1"/>
</dbReference>
<keyword evidence="4" id="KW-0378">Hydrolase</keyword>
<organism evidence="8 9">
    <name type="scientific">Actinoalloteichus caeruleus DSM 43889</name>
    <dbReference type="NCBI Taxonomy" id="1120930"/>
    <lineage>
        <taxon>Bacteria</taxon>
        <taxon>Bacillati</taxon>
        <taxon>Actinomycetota</taxon>
        <taxon>Actinomycetes</taxon>
        <taxon>Pseudonocardiales</taxon>
        <taxon>Pseudonocardiaceae</taxon>
        <taxon>Actinoalloteichus</taxon>
        <taxon>Actinoalloteichus cyanogriseus</taxon>
    </lineage>
</organism>
<dbReference type="InterPro" id="IPR036573">
    <property type="entry name" value="CBM_sf_5/12"/>
</dbReference>
<protein>
    <recommendedName>
        <fullName evidence="3">beta-N-acetylhexosaminidase</fullName>
        <ecNumber evidence="3">3.2.1.52</ecNumber>
    </recommendedName>
</protein>
<dbReference type="CDD" id="cd06568">
    <property type="entry name" value="GH20_SpHex_like"/>
    <property type="match status" value="1"/>
</dbReference>
<dbReference type="SUPFAM" id="SSF51055">
    <property type="entry name" value="Carbohydrate binding domain"/>
    <property type="match status" value="1"/>
</dbReference>
<evidence type="ECO:0000256" key="6">
    <source>
        <dbReference type="SAM" id="MobiDB-lite"/>
    </source>
</evidence>
<evidence type="ECO:0000259" key="7">
    <source>
        <dbReference type="SMART" id="SM00495"/>
    </source>
</evidence>